<dbReference type="SUPFAM" id="SSF50998">
    <property type="entry name" value="Quinoprotein alcohol dehydrogenase-like"/>
    <property type="match status" value="1"/>
</dbReference>
<gene>
    <name evidence="2" type="ORF">FGO68_gene15311</name>
</gene>
<reference evidence="2" key="1">
    <citation type="submission" date="2019-06" db="EMBL/GenBank/DDBJ databases">
        <authorList>
            <person name="Zheng W."/>
        </authorList>
    </citation>
    <scope>NUCLEOTIDE SEQUENCE</scope>
    <source>
        <strain evidence="2">QDHG01</strain>
    </source>
</reference>
<evidence type="ECO:0000313" key="2">
    <source>
        <dbReference type="EMBL" id="TNV83470.1"/>
    </source>
</evidence>
<protein>
    <submittedName>
        <fullName evidence="2">Uncharacterized protein</fullName>
    </submittedName>
</protein>
<name>A0A8J8P056_HALGN</name>
<dbReference type="EMBL" id="RRYP01003802">
    <property type="protein sequence ID" value="TNV83470.1"/>
    <property type="molecule type" value="Genomic_DNA"/>
</dbReference>
<feature type="transmembrane region" description="Helical" evidence="1">
    <location>
        <begin position="723"/>
        <end position="741"/>
    </location>
</feature>
<evidence type="ECO:0000256" key="1">
    <source>
        <dbReference type="SAM" id="Phobius"/>
    </source>
</evidence>
<accession>A0A8J8P056</accession>
<feature type="transmembrane region" description="Helical" evidence="1">
    <location>
        <begin position="810"/>
        <end position="835"/>
    </location>
</feature>
<dbReference type="AlphaFoldDB" id="A0A8J8P056"/>
<comment type="caution">
    <text evidence="2">The sequence shown here is derived from an EMBL/GenBank/DDBJ whole genome shotgun (WGS) entry which is preliminary data.</text>
</comment>
<organism evidence="2 3">
    <name type="scientific">Halteria grandinella</name>
    <dbReference type="NCBI Taxonomy" id="5974"/>
    <lineage>
        <taxon>Eukaryota</taxon>
        <taxon>Sar</taxon>
        <taxon>Alveolata</taxon>
        <taxon>Ciliophora</taxon>
        <taxon>Intramacronucleata</taxon>
        <taxon>Spirotrichea</taxon>
        <taxon>Stichotrichia</taxon>
        <taxon>Sporadotrichida</taxon>
        <taxon>Halteriidae</taxon>
        <taxon>Halteria</taxon>
    </lineage>
</organism>
<feature type="transmembrane region" description="Helical" evidence="1">
    <location>
        <begin position="779"/>
        <end position="798"/>
    </location>
</feature>
<keyword evidence="1" id="KW-0472">Membrane</keyword>
<sequence length="841" mass="94767">MALNHSLSKDCGQASFPKVIGGQNDETYIQSVDYSESSELLVAGGYTKDWSLIQEKKLYLRDKVPIILIYEGAELKWSKIFNETGGSVQNVIFSNEDEQVTALFNSKYIVTLSAENGEIISQFNISTGLAMPTNADNFMLSDSNGGLVVALSKVGDRYRDENQETILLQVESVTNESPLVTWSKMTPSGIEETIFGLYWDDVDRKTFVMISTTNNDCFATRVNATNGQGIWKYQIKCDSGKGLQMSYYKHQNQTTDLIIGTSSQDSVYYRIQYKSEKPTSAIGLSAQYSYKILAMKTLSDRTYSILNDRDTFKICVLSFGSRTYGYLNVKPSSTRDTALFAKALKSTNDFIFYGQTQSIQLNPINDQIKIDLTKKQGIIEYYDGFGIDASTPSNAMVFQQSFNADKLKNFSQSQDYQPINLNLSPNLILSNYSQPLPLLSPTPNVTLTDLRKDALVQTTAWCQEHPYYLSVNQTQIPPVVRFAYFTTQTYELTFFLLNQRCSDQSSVLPDVTYTVSVSGKQAGINYTNGTLTIDSTCCAMSDKNYAVVVTALIQSTGQNASYAFELIVNQTIKAPFFETQINNTSYDINYNFDEDFVFEFPNIIDPQGMEVNLNFSVQPPQYSAMANYSLENEEKLLRIQWVECQIQKLNQEIIISPSFNLSNGYMWEQTQFQIRLKPQPQWITAMLIAPFVTGLIVFTIILKQKSMDVINRDISKESITITAFLNAFCLGLILFYSISTVDLAAKLLVGSCAILHAVVIVFCLKDSLVNEINPSHRHLSMLLALESISLIIVLITKLDMNPRINENEHAIHVVFSALLMLFLPVNFLLSWFLYLGKKKDD</sequence>
<feature type="transmembrane region" description="Helical" evidence="1">
    <location>
        <begin position="682"/>
        <end position="702"/>
    </location>
</feature>
<evidence type="ECO:0000313" key="3">
    <source>
        <dbReference type="Proteomes" id="UP000785679"/>
    </source>
</evidence>
<keyword evidence="1" id="KW-1133">Transmembrane helix</keyword>
<dbReference type="InterPro" id="IPR011047">
    <property type="entry name" value="Quinoprotein_ADH-like_sf"/>
</dbReference>
<feature type="transmembrane region" description="Helical" evidence="1">
    <location>
        <begin position="747"/>
        <end position="767"/>
    </location>
</feature>
<dbReference type="Proteomes" id="UP000785679">
    <property type="component" value="Unassembled WGS sequence"/>
</dbReference>
<keyword evidence="3" id="KW-1185">Reference proteome</keyword>
<keyword evidence="1" id="KW-0812">Transmembrane</keyword>
<proteinExistence type="predicted"/>